<comment type="caution">
    <text evidence="3">The sequence shown here is derived from an EMBL/GenBank/DDBJ whole genome shotgun (WGS) entry which is preliminary data.</text>
</comment>
<feature type="signal peptide" evidence="2">
    <location>
        <begin position="1"/>
        <end position="18"/>
    </location>
</feature>
<dbReference type="RefSeq" id="WP_061833275.1">
    <property type="nucleotide sequence ID" value="NZ_LUKE01000001.1"/>
</dbReference>
<evidence type="ECO:0000313" key="3">
    <source>
        <dbReference type="EMBL" id="KYG65731.1"/>
    </source>
</evidence>
<keyword evidence="4" id="KW-1185">Reference proteome</keyword>
<name>A0A150WML6_BDEBC</name>
<reference evidence="3 4" key="1">
    <citation type="submission" date="2016-03" db="EMBL/GenBank/DDBJ databases">
        <authorList>
            <person name="Ploux O."/>
        </authorList>
    </citation>
    <scope>NUCLEOTIDE SEQUENCE [LARGE SCALE GENOMIC DNA]</scope>
    <source>
        <strain evidence="3 4">R0</strain>
    </source>
</reference>
<evidence type="ECO:0008006" key="5">
    <source>
        <dbReference type="Google" id="ProtNLM"/>
    </source>
</evidence>
<protein>
    <recommendedName>
        <fullName evidence="5">Transporter</fullName>
    </recommendedName>
</protein>
<proteinExistence type="predicted"/>
<evidence type="ECO:0000256" key="1">
    <source>
        <dbReference type="SAM" id="MobiDB-lite"/>
    </source>
</evidence>
<feature type="region of interest" description="Disordered" evidence="1">
    <location>
        <begin position="33"/>
        <end position="53"/>
    </location>
</feature>
<evidence type="ECO:0000313" key="4">
    <source>
        <dbReference type="Proteomes" id="UP000075320"/>
    </source>
</evidence>
<sequence>MRVILTLFIFILPLTGQAKTWLCETYDICRSGSRPNSSAPAQPTTNSTININPAAVPTTKTTGIEALYYKGLFDFALVKGLGRVGAAISPSNTEETFFGAPGFEVPEEYAERKSEGNKLPSQKVALATAFNIFSNKRNGLKKFELNLGVIGKYNKISYKVSPGGGVSGIAGPFTFGYSAYADSFIWNKDAFDADPNLEILYNVETYSAGIFLDSVALDYSELRIYPKDARDSKVSMLTGSLLLKDGIITLSWRKETSDRYAFNFTTHMLEERRDKEDLFGGVQVAATKNIMIGAFYNYYLLHEISLGVTAFF</sequence>
<dbReference type="EMBL" id="LUKE01000001">
    <property type="protein sequence ID" value="KYG65731.1"/>
    <property type="molecule type" value="Genomic_DNA"/>
</dbReference>
<gene>
    <name evidence="3" type="ORF">AZI86_01250</name>
</gene>
<dbReference type="AlphaFoldDB" id="A0A150WML6"/>
<feature type="chain" id="PRO_5007573419" description="Transporter" evidence="2">
    <location>
        <begin position="19"/>
        <end position="312"/>
    </location>
</feature>
<evidence type="ECO:0000256" key="2">
    <source>
        <dbReference type="SAM" id="SignalP"/>
    </source>
</evidence>
<accession>A0A150WML6</accession>
<dbReference type="OrthoDB" id="5290424at2"/>
<dbReference type="Proteomes" id="UP000075320">
    <property type="component" value="Unassembled WGS sequence"/>
</dbReference>
<organism evidence="3 4">
    <name type="scientific">Bdellovibrio bacteriovorus</name>
    <dbReference type="NCBI Taxonomy" id="959"/>
    <lineage>
        <taxon>Bacteria</taxon>
        <taxon>Pseudomonadati</taxon>
        <taxon>Bdellovibrionota</taxon>
        <taxon>Bdellovibrionia</taxon>
        <taxon>Bdellovibrionales</taxon>
        <taxon>Pseudobdellovibrionaceae</taxon>
        <taxon>Bdellovibrio</taxon>
    </lineage>
</organism>
<keyword evidence="2" id="KW-0732">Signal</keyword>
<feature type="compositionally biased region" description="Polar residues" evidence="1">
    <location>
        <begin position="33"/>
        <end position="51"/>
    </location>
</feature>